<proteinExistence type="predicted"/>
<evidence type="ECO:0000313" key="3">
    <source>
        <dbReference type="Proteomes" id="UP000625711"/>
    </source>
</evidence>
<feature type="region of interest" description="Disordered" evidence="1">
    <location>
        <begin position="70"/>
        <end position="91"/>
    </location>
</feature>
<gene>
    <name evidence="2" type="ORF">GWI33_001205</name>
</gene>
<reference evidence="2" key="1">
    <citation type="submission" date="2020-08" db="EMBL/GenBank/DDBJ databases">
        <title>Genome sequencing and assembly of the red palm weevil Rhynchophorus ferrugineus.</title>
        <authorList>
            <person name="Dias G.B."/>
            <person name="Bergman C.M."/>
            <person name="Manee M."/>
        </authorList>
    </citation>
    <scope>NUCLEOTIDE SEQUENCE</scope>
    <source>
        <strain evidence="2">AA-2017</strain>
        <tissue evidence="2">Whole larva</tissue>
    </source>
</reference>
<dbReference type="EMBL" id="JAACXV010000130">
    <property type="protein sequence ID" value="KAF7283186.1"/>
    <property type="molecule type" value="Genomic_DNA"/>
</dbReference>
<evidence type="ECO:0000313" key="2">
    <source>
        <dbReference type="EMBL" id="KAF7283186.1"/>
    </source>
</evidence>
<protein>
    <submittedName>
        <fullName evidence="2">Uncharacterized protein</fullName>
    </submittedName>
</protein>
<keyword evidence="3" id="KW-1185">Reference proteome</keyword>
<dbReference type="AlphaFoldDB" id="A0A834MI47"/>
<comment type="caution">
    <text evidence="2">The sequence shown here is derived from an EMBL/GenBank/DDBJ whole genome shotgun (WGS) entry which is preliminary data.</text>
</comment>
<organism evidence="2 3">
    <name type="scientific">Rhynchophorus ferrugineus</name>
    <name type="common">Red palm weevil</name>
    <name type="synonym">Curculio ferrugineus</name>
    <dbReference type="NCBI Taxonomy" id="354439"/>
    <lineage>
        <taxon>Eukaryota</taxon>
        <taxon>Metazoa</taxon>
        <taxon>Ecdysozoa</taxon>
        <taxon>Arthropoda</taxon>
        <taxon>Hexapoda</taxon>
        <taxon>Insecta</taxon>
        <taxon>Pterygota</taxon>
        <taxon>Neoptera</taxon>
        <taxon>Endopterygota</taxon>
        <taxon>Coleoptera</taxon>
        <taxon>Polyphaga</taxon>
        <taxon>Cucujiformia</taxon>
        <taxon>Curculionidae</taxon>
        <taxon>Dryophthorinae</taxon>
        <taxon>Rhynchophorus</taxon>
    </lineage>
</organism>
<dbReference type="Proteomes" id="UP000625711">
    <property type="component" value="Unassembled WGS sequence"/>
</dbReference>
<sequence length="91" mass="10151">MIITLIPQKNKQTLRRSWLTPTISTSEAAKPANFKAPKQPVPKTSAEMTENTTANNETSILFFFFFIGRTSSSTPSQPPSPPQSKKPRKDE</sequence>
<evidence type="ECO:0000256" key="1">
    <source>
        <dbReference type="SAM" id="MobiDB-lite"/>
    </source>
</evidence>
<accession>A0A834MI47</accession>
<name>A0A834MI47_RHYFE</name>
<feature type="region of interest" description="Disordered" evidence="1">
    <location>
        <begin position="21"/>
        <end position="50"/>
    </location>
</feature>